<dbReference type="HOGENOM" id="CLU_097916_1_2_9"/>
<comment type="catalytic activity">
    <reaction evidence="1">
        <text>6-hydroxymethyl-7,8-dihydropterin + ATP = (7,8-dihydropterin-6-yl)methyl diphosphate + AMP + H(+)</text>
        <dbReference type="Rhea" id="RHEA:11412"/>
        <dbReference type="ChEBI" id="CHEBI:15378"/>
        <dbReference type="ChEBI" id="CHEBI:30616"/>
        <dbReference type="ChEBI" id="CHEBI:44841"/>
        <dbReference type="ChEBI" id="CHEBI:72950"/>
        <dbReference type="ChEBI" id="CHEBI:456215"/>
        <dbReference type="EC" id="2.7.6.3"/>
    </reaction>
</comment>
<protein>
    <recommendedName>
        <fullName evidence="3">2-amino-4-hydroxy-6-hydroxymethyldihydropteridine diphosphokinase</fullName>
        <ecNumber evidence="3">2.7.6.3</ecNumber>
    </recommendedName>
</protein>
<keyword evidence="8" id="KW-0289">Folate biosynthesis</keyword>
<dbReference type="GO" id="GO:0046656">
    <property type="term" value="P:folic acid biosynthetic process"/>
    <property type="evidence" value="ECO:0007669"/>
    <property type="project" value="UniProtKB-KW"/>
</dbReference>
<dbReference type="EMBL" id="CP002400">
    <property type="protein sequence ID" value="ADU27622.1"/>
    <property type="molecule type" value="Genomic_DNA"/>
</dbReference>
<dbReference type="STRING" id="663278.Ethha_2105"/>
<dbReference type="GO" id="GO:0003848">
    <property type="term" value="F:2-amino-4-hydroxy-6-hydroxymethyldihydropteridine diphosphokinase activity"/>
    <property type="evidence" value="ECO:0007669"/>
    <property type="project" value="UniProtKB-EC"/>
</dbReference>
<evidence type="ECO:0000256" key="1">
    <source>
        <dbReference type="ARBA" id="ARBA00000198"/>
    </source>
</evidence>
<feature type="domain" description="7,8-dihydro-6-hydroxymethylpterin-pyrophosphokinase" evidence="9">
    <location>
        <begin position="92"/>
        <end position="103"/>
    </location>
</feature>
<evidence type="ECO:0000313" key="11">
    <source>
        <dbReference type="Proteomes" id="UP000001551"/>
    </source>
</evidence>
<evidence type="ECO:0000256" key="6">
    <source>
        <dbReference type="ARBA" id="ARBA00022777"/>
    </source>
</evidence>
<evidence type="ECO:0000256" key="8">
    <source>
        <dbReference type="ARBA" id="ARBA00022909"/>
    </source>
</evidence>
<evidence type="ECO:0000256" key="2">
    <source>
        <dbReference type="ARBA" id="ARBA00005051"/>
    </source>
</evidence>
<keyword evidence="4 10" id="KW-0808">Transferase</keyword>
<dbReference type="UniPathway" id="UPA00077">
    <property type="reaction ID" value="UER00155"/>
</dbReference>
<name>E6U3M2_ETHHY</name>
<dbReference type="CDD" id="cd00483">
    <property type="entry name" value="HPPK"/>
    <property type="match status" value="1"/>
</dbReference>
<keyword evidence="11" id="KW-1185">Reference proteome</keyword>
<dbReference type="PANTHER" id="PTHR43071:SF1">
    <property type="entry name" value="2-AMINO-4-HYDROXY-6-HYDROXYMETHYLDIHYDROPTERIDINE PYROPHOSPHOKINASE"/>
    <property type="match status" value="1"/>
</dbReference>
<keyword evidence="7" id="KW-0067">ATP-binding</keyword>
<dbReference type="InterPro" id="IPR035907">
    <property type="entry name" value="Hppk_sf"/>
</dbReference>
<gene>
    <name evidence="10" type="ordered locus">Ethha_2105</name>
</gene>
<sequence length="168" mass="18663">MNVPVAHDVYIALGSNMGDRAGYLEAARKKIAESGIRLTAVSGIYETAPVGYTEQPAFLNQVCRACTALEPQSLLETLQRIETALARRRIVHWGPRTIDLDLLLYDDLHMQTETLTLPHPRMFERAFVLVPLRDVWPAAEIAGKPPAEWIASCADKNGVRPYAPPSKK</sequence>
<keyword evidence="5" id="KW-0547">Nucleotide-binding</keyword>
<comment type="pathway">
    <text evidence="2">Cofactor biosynthesis; tetrahydrofolate biosynthesis; 2-amino-4-hydroxy-6-hydroxymethyl-7,8-dihydropteridine diphosphate from 7,8-dihydroneopterin triphosphate: step 4/4.</text>
</comment>
<dbReference type="EC" id="2.7.6.3" evidence="3"/>
<evidence type="ECO:0000256" key="4">
    <source>
        <dbReference type="ARBA" id="ARBA00022679"/>
    </source>
</evidence>
<dbReference type="KEGG" id="eha:Ethha_2105"/>
<organism evidence="10 11">
    <name type="scientific">Ethanoligenens harbinense (strain DSM 18485 / JCM 12961 / CGMCC 1.5033 / YUAN-3)</name>
    <dbReference type="NCBI Taxonomy" id="663278"/>
    <lineage>
        <taxon>Bacteria</taxon>
        <taxon>Bacillati</taxon>
        <taxon>Bacillota</taxon>
        <taxon>Clostridia</taxon>
        <taxon>Eubacteriales</taxon>
        <taxon>Oscillospiraceae</taxon>
        <taxon>Ethanoligenens</taxon>
    </lineage>
</organism>
<dbReference type="NCBIfam" id="TIGR01498">
    <property type="entry name" value="folK"/>
    <property type="match status" value="1"/>
</dbReference>
<evidence type="ECO:0000259" key="9">
    <source>
        <dbReference type="PROSITE" id="PS00794"/>
    </source>
</evidence>
<dbReference type="GO" id="GO:0016301">
    <property type="term" value="F:kinase activity"/>
    <property type="evidence" value="ECO:0007669"/>
    <property type="project" value="UniProtKB-KW"/>
</dbReference>
<dbReference type="InterPro" id="IPR000550">
    <property type="entry name" value="Hppk"/>
</dbReference>
<evidence type="ECO:0000313" key="10">
    <source>
        <dbReference type="EMBL" id="ADU27622.1"/>
    </source>
</evidence>
<proteinExistence type="predicted"/>
<dbReference type="Pfam" id="PF01288">
    <property type="entry name" value="HPPK"/>
    <property type="match status" value="1"/>
</dbReference>
<accession>E6U3M2</accession>
<dbReference type="Gene3D" id="3.30.70.560">
    <property type="entry name" value="7,8-Dihydro-6-hydroxymethylpterin-pyrophosphokinase HPPK"/>
    <property type="match status" value="1"/>
</dbReference>
<dbReference type="PROSITE" id="PS00794">
    <property type="entry name" value="HPPK"/>
    <property type="match status" value="1"/>
</dbReference>
<keyword evidence="6 10" id="KW-0418">Kinase</keyword>
<dbReference type="PANTHER" id="PTHR43071">
    <property type="entry name" value="2-AMINO-4-HYDROXY-6-HYDROXYMETHYLDIHYDROPTERIDINE PYROPHOSPHOKINASE"/>
    <property type="match status" value="1"/>
</dbReference>
<dbReference type="AlphaFoldDB" id="E6U3M2"/>
<dbReference type="Proteomes" id="UP000001551">
    <property type="component" value="Chromosome"/>
</dbReference>
<evidence type="ECO:0000256" key="7">
    <source>
        <dbReference type="ARBA" id="ARBA00022840"/>
    </source>
</evidence>
<dbReference type="GO" id="GO:0005524">
    <property type="term" value="F:ATP binding"/>
    <property type="evidence" value="ECO:0007669"/>
    <property type="project" value="UniProtKB-KW"/>
</dbReference>
<dbReference type="SUPFAM" id="SSF55083">
    <property type="entry name" value="6-hydroxymethyl-7,8-dihydropterin pyrophosphokinase, HPPK"/>
    <property type="match status" value="1"/>
</dbReference>
<evidence type="ECO:0000256" key="5">
    <source>
        <dbReference type="ARBA" id="ARBA00022741"/>
    </source>
</evidence>
<reference evidence="10 11" key="1">
    <citation type="submission" date="2010-12" db="EMBL/GenBank/DDBJ databases">
        <title>Complete sequence of Ethanoligenens harbinense YUAN-3.</title>
        <authorList>
            <person name="Lucas S."/>
            <person name="Copeland A."/>
            <person name="Lapidus A."/>
            <person name="Cheng J.-F."/>
            <person name="Bruce D."/>
            <person name="Goodwin L."/>
            <person name="Pitluck S."/>
            <person name="Chertkov O."/>
            <person name="Misra M."/>
            <person name="Detter J.C."/>
            <person name="Han C."/>
            <person name="Tapia R."/>
            <person name="Land M."/>
            <person name="Hauser L."/>
            <person name="Jeffries C."/>
            <person name="Kyrpides N."/>
            <person name="Ivanova N."/>
            <person name="Mikhailova N."/>
            <person name="Wang A."/>
            <person name="Mouttaki H."/>
            <person name="He Z."/>
            <person name="Zhou J."/>
            <person name="Hemme C.L."/>
            <person name="Woyke T."/>
        </authorList>
    </citation>
    <scope>NUCLEOTIDE SEQUENCE [LARGE SCALE GENOMIC DNA]</scope>
    <source>
        <strain evidence="11">DSM 18485 / JCM 12961 / CGMCC 1.5033 / YUAN-3</strain>
    </source>
</reference>
<evidence type="ECO:0000256" key="3">
    <source>
        <dbReference type="ARBA" id="ARBA00013253"/>
    </source>
</evidence>
<dbReference type="GO" id="GO:0046654">
    <property type="term" value="P:tetrahydrofolate biosynthetic process"/>
    <property type="evidence" value="ECO:0007669"/>
    <property type="project" value="UniProtKB-UniPathway"/>
</dbReference>
<dbReference type="eggNOG" id="COG0801">
    <property type="taxonomic scope" value="Bacteria"/>
</dbReference>